<dbReference type="GO" id="GO:0006368">
    <property type="term" value="P:transcription elongation by RNA polymerase II"/>
    <property type="evidence" value="ECO:0007669"/>
    <property type="project" value="InterPro"/>
</dbReference>
<evidence type="ECO:0000313" key="3">
    <source>
        <dbReference type="EMBL" id="KIJ35758.1"/>
    </source>
</evidence>
<gene>
    <name evidence="3" type="ORF">M422DRAFT_34549</name>
</gene>
<keyword evidence="1" id="KW-0175">Coiled coil</keyword>
<accession>A0A0C9TZ85</accession>
<feature type="region of interest" description="Disordered" evidence="2">
    <location>
        <begin position="146"/>
        <end position="169"/>
    </location>
</feature>
<dbReference type="InterPro" id="IPR036047">
    <property type="entry name" value="F-box-like_dom_sf"/>
</dbReference>
<protein>
    <recommendedName>
        <fullName evidence="5">Elongin-A</fullName>
    </recommendedName>
</protein>
<dbReference type="OrthoDB" id="21513at2759"/>
<organism evidence="3 4">
    <name type="scientific">Sphaerobolus stellatus (strain SS14)</name>
    <dbReference type="NCBI Taxonomy" id="990650"/>
    <lineage>
        <taxon>Eukaryota</taxon>
        <taxon>Fungi</taxon>
        <taxon>Dikarya</taxon>
        <taxon>Basidiomycota</taxon>
        <taxon>Agaricomycotina</taxon>
        <taxon>Agaricomycetes</taxon>
        <taxon>Phallomycetidae</taxon>
        <taxon>Geastrales</taxon>
        <taxon>Sphaerobolaceae</taxon>
        <taxon>Sphaerobolus</taxon>
    </lineage>
</organism>
<dbReference type="HOGENOM" id="CLU_074637_0_0_1"/>
<feature type="compositionally biased region" description="Polar residues" evidence="2">
    <location>
        <begin position="213"/>
        <end position="239"/>
    </location>
</feature>
<name>A0A0C9TZ85_SPHS4</name>
<evidence type="ECO:0000256" key="2">
    <source>
        <dbReference type="SAM" id="MobiDB-lite"/>
    </source>
</evidence>
<sequence length="284" mass="32131">MLPLPQSDGPSQGAGSSKVPPLSYYCYRYLNSHLDSIQGLGDVPYSLCEPILQQCSAEQLLAFERSSPHLKEESQSVWQSLCFRDFRRWEARYQTGEIAEPKCWRKQYFTCREDEEKRLEEVSMRIRNRREEVDQEKKERQVIVTDRLPPAKRTRFNPGPSRPKTLLEKTKAESIKMQRFVYGPSRLSPISSKVIKPRTVVQPKVVSPVRPKASSTSIRSSEPPNNTAERSDPPSTSCLPSRPAGLSGTGTTASSSLKKDPTAGLFMPKNRAYSQLPPSSTRRK</sequence>
<feature type="region of interest" description="Disordered" evidence="2">
    <location>
        <begin position="202"/>
        <end position="284"/>
    </location>
</feature>
<dbReference type="Gene3D" id="6.10.250.3180">
    <property type="match status" value="1"/>
</dbReference>
<dbReference type="SUPFAM" id="SSF81383">
    <property type="entry name" value="F-box domain"/>
    <property type="match status" value="1"/>
</dbReference>
<dbReference type="EMBL" id="KN837185">
    <property type="protein sequence ID" value="KIJ35758.1"/>
    <property type="molecule type" value="Genomic_DNA"/>
</dbReference>
<dbReference type="PANTHER" id="PTHR15141">
    <property type="entry name" value="TRANSCRIPTION ELONGATION FACTOR B POLYPEPTIDE 3"/>
    <property type="match status" value="1"/>
</dbReference>
<proteinExistence type="predicted"/>
<dbReference type="PANTHER" id="PTHR15141:SF76">
    <property type="entry name" value="TRANSCRIPTION ELONGATION FACTOR B POLYPEPTIDE 3"/>
    <property type="match status" value="1"/>
</dbReference>
<dbReference type="GO" id="GO:0070449">
    <property type="term" value="C:elongin complex"/>
    <property type="evidence" value="ECO:0007669"/>
    <property type="project" value="InterPro"/>
</dbReference>
<feature type="compositionally biased region" description="Low complexity" evidence="2">
    <location>
        <begin position="244"/>
        <end position="256"/>
    </location>
</feature>
<dbReference type="InterPro" id="IPR010684">
    <property type="entry name" value="RNA_pol_II_trans_fac_SIII_A"/>
</dbReference>
<evidence type="ECO:0008006" key="5">
    <source>
        <dbReference type="Google" id="ProtNLM"/>
    </source>
</evidence>
<keyword evidence="4" id="KW-1185">Reference proteome</keyword>
<feature type="coiled-coil region" evidence="1">
    <location>
        <begin position="112"/>
        <end position="139"/>
    </location>
</feature>
<feature type="compositionally biased region" description="Polar residues" evidence="2">
    <location>
        <begin position="272"/>
        <end position="284"/>
    </location>
</feature>
<dbReference type="Proteomes" id="UP000054279">
    <property type="component" value="Unassembled WGS sequence"/>
</dbReference>
<dbReference type="InterPro" id="IPR051870">
    <property type="entry name" value="Elongin-A_domain"/>
</dbReference>
<evidence type="ECO:0000313" key="4">
    <source>
        <dbReference type="Proteomes" id="UP000054279"/>
    </source>
</evidence>
<reference evidence="3 4" key="1">
    <citation type="submission" date="2014-06" db="EMBL/GenBank/DDBJ databases">
        <title>Evolutionary Origins and Diversification of the Mycorrhizal Mutualists.</title>
        <authorList>
            <consortium name="DOE Joint Genome Institute"/>
            <consortium name="Mycorrhizal Genomics Consortium"/>
            <person name="Kohler A."/>
            <person name="Kuo A."/>
            <person name="Nagy L.G."/>
            <person name="Floudas D."/>
            <person name="Copeland A."/>
            <person name="Barry K.W."/>
            <person name="Cichocki N."/>
            <person name="Veneault-Fourrey C."/>
            <person name="LaButti K."/>
            <person name="Lindquist E.A."/>
            <person name="Lipzen A."/>
            <person name="Lundell T."/>
            <person name="Morin E."/>
            <person name="Murat C."/>
            <person name="Riley R."/>
            <person name="Ohm R."/>
            <person name="Sun H."/>
            <person name="Tunlid A."/>
            <person name="Henrissat B."/>
            <person name="Grigoriev I.V."/>
            <person name="Hibbett D.S."/>
            <person name="Martin F."/>
        </authorList>
    </citation>
    <scope>NUCLEOTIDE SEQUENCE [LARGE SCALE GENOMIC DNA]</scope>
    <source>
        <strain evidence="3 4">SS14</strain>
    </source>
</reference>
<evidence type="ECO:0000256" key="1">
    <source>
        <dbReference type="SAM" id="Coils"/>
    </source>
</evidence>
<dbReference type="AlphaFoldDB" id="A0A0C9TZ85"/>
<dbReference type="Pfam" id="PF06881">
    <property type="entry name" value="Elongin_A"/>
    <property type="match status" value="1"/>
</dbReference>